<dbReference type="Proteomes" id="UP000226192">
    <property type="component" value="Unassembled WGS sequence"/>
</dbReference>
<dbReference type="EMBL" id="NJET01000026">
    <property type="protein sequence ID" value="PHH64722.1"/>
    <property type="molecule type" value="Genomic_DNA"/>
</dbReference>
<dbReference type="STRING" id="1399860.A0A2C5YBU2"/>
<proteinExistence type="predicted"/>
<evidence type="ECO:0000313" key="3">
    <source>
        <dbReference type="Proteomes" id="UP000226192"/>
    </source>
</evidence>
<evidence type="ECO:0000313" key="2">
    <source>
        <dbReference type="EMBL" id="PHH64722.1"/>
    </source>
</evidence>
<dbReference type="OrthoDB" id="3231004at2759"/>
<reference evidence="2 3" key="1">
    <citation type="submission" date="2017-06" db="EMBL/GenBank/DDBJ databases">
        <title>Ant-infecting Ophiocordyceps genomes reveal a high diversity of potential behavioral manipulation genes and a possible major role for enterotoxins.</title>
        <authorList>
            <person name="De Bekker C."/>
            <person name="Evans H.C."/>
            <person name="Brachmann A."/>
            <person name="Hughes D.P."/>
        </authorList>
    </citation>
    <scope>NUCLEOTIDE SEQUENCE [LARGE SCALE GENOMIC DNA]</scope>
    <source>
        <strain evidence="2 3">Map64</strain>
    </source>
</reference>
<gene>
    <name evidence="2" type="ORF">CDD81_3984</name>
</gene>
<evidence type="ECO:0000256" key="1">
    <source>
        <dbReference type="SAM" id="MobiDB-lite"/>
    </source>
</evidence>
<dbReference type="AlphaFoldDB" id="A0A2C5YBU2"/>
<comment type="caution">
    <text evidence="2">The sequence shown here is derived from an EMBL/GenBank/DDBJ whole genome shotgun (WGS) entry which is preliminary data.</text>
</comment>
<evidence type="ECO:0008006" key="4">
    <source>
        <dbReference type="Google" id="ProtNLM"/>
    </source>
</evidence>
<keyword evidence="3" id="KW-1185">Reference proteome</keyword>
<organism evidence="2 3">
    <name type="scientific">Ophiocordyceps australis</name>
    <dbReference type="NCBI Taxonomy" id="1399860"/>
    <lineage>
        <taxon>Eukaryota</taxon>
        <taxon>Fungi</taxon>
        <taxon>Dikarya</taxon>
        <taxon>Ascomycota</taxon>
        <taxon>Pezizomycotina</taxon>
        <taxon>Sordariomycetes</taxon>
        <taxon>Hypocreomycetidae</taxon>
        <taxon>Hypocreales</taxon>
        <taxon>Ophiocordycipitaceae</taxon>
        <taxon>Ophiocordyceps</taxon>
    </lineage>
</organism>
<feature type="region of interest" description="Disordered" evidence="1">
    <location>
        <begin position="42"/>
        <end position="61"/>
    </location>
</feature>
<sequence>MTFKFTPPQPDVAGLNLRTYFVRPDPKAVLLAVKSLKSAAQNTSSPMANDDKAGAGQSTTVRDEAGDTVLAARSTIPCTRGFTSQYHLVEDYLSYLKILGISAGATVSGWGQSASVSGDYLNQAKFEKSTLTYVATMEVQEQLDVDQEFWFNKTMYSPETFHMAFGNRWIHGFQTGGKIIVRISIKSKGKANANEIKAHAEASLHFWGVGTSISGRVKKSMEELDKHADVEVSMHYQGEMGNHMQESPPENTHASSVEEILGQAKWWATKFVENSCKHNYKYRAILDEYENVPNFPWDQPLKDYSNAHEVAYLVLKERVKVSELAQVLQTGGVPTAFAISRIENNIHES</sequence>
<name>A0A2C5YBU2_9HYPO</name>
<accession>A0A2C5YBU2</accession>
<protein>
    <recommendedName>
        <fullName evidence="4">MACPF domain-containing protein</fullName>
    </recommendedName>
</protein>